<comment type="caution">
    <text evidence="5">The sequence shown here is derived from an EMBL/GenBank/DDBJ whole genome shotgun (WGS) entry which is preliminary data.</text>
</comment>
<dbReference type="InterPro" id="IPR016181">
    <property type="entry name" value="Acyl_CoA_acyltransferase"/>
</dbReference>
<dbReference type="Pfam" id="PF13302">
    <property type="entry name" value="Acetyltransf_3"/>
    <property type="match status" value="1"/>
</dbReference>
<sequence>MPELQRLRADHAPALLEFERENRAYFAASIPDRGDAFFASFDQRHRDLLALQDAGTDHFHVLVEPDGSIVGRVNLVYVTEDGSADLGYRIAEHAAGRGLATAAVREVLELAPTYGLTSIRAETTLDNAASRVILGRVGFEPTGDVTLSGKPGISFLLKLA</sequence>
<keyword evidence="1 5" id="KW-0808">Transferase</keyword>
<dbReference type="EC" id="2.3.-.-" evidence="5"/>
<name>A0ABV7YBG3_9ACTN</name>
<accession>A0ABV7YBG3</accession>
<dbReference type="GO" id="GO:0016746">
    <property type="term" value="F:acyltransferase activity"/>
    <property type="evidence" value="ECO:0007669"/>
    <property type="project" value="UniProtKB-KW"/>
</dbReference>
<evidence type="ECO:0000313" key="6">
    <source>
        <dbReference type="Proteomes" id="UP001595699"/>
    </source>
</evidence>
<evidence type="ECO:0000259" key="4">
    <source>
        <dbReference type="PROSITE" id="PS51186"/>
    </source>
</evidence>
<evidence type="ECO:0000256" key="1">
    <source>
        <dbReference type="ARBA" id="ARBA00022679"/>
    </source>
</evidence>
<keyword evidence="2 5" id="KW-0012">Acyltransferase</keyword>
<dbReference type="EMBL" id="JBHRZH010000012">
    <property type="protein sequence ID" value="MFC3762108.1"/>
    <property type="molecule type" value="Genomic_DNA"/>
</dbReference>
<dbReference type="PANTHER" id="PTHR43792">
    <property type="entry name" value="GNAT FAMILY, PUTATIVE (AFU_ORTHOLOGUE AFUA_3G00765)-RELATED-RELATED"/>
    <property type="match status" value="1"/>
</dbReference>
<dbReference type="InterPro" id="IPR051531">
    <property type="entry name" value="N-acetyltransferase"/>
</dbReference>
<dbReference type="RefSeq" id="WP_205120652.1">
    <property type="nucleotide sequence ID" value="NZ_JAFBCM010000001.1"/>
</dbReference>
<proteinExistence type="inferred from homology"/>
<dbReference type="InterPro" id="IPR000182">
    <property type="entry name" value="GNAT_dom"/>
</dbReference>
<evidence type="ECO:0000256" key="3">
    <source>
        <dbReference type="ARBA" id="ARBA00038502"/>
    </source>
</evidence>
<dbReference type="SUPFAM" id="SSF55729">
    <property type="entry name" value="Acyl-CoA N-acyltransferases (Nat)"/>
    <property type="match status" value="1"/>
</dbReference>
<dbReference type="PROSITE" id="PS51186">
    <property type="entry name" value="GNAT"/>
    <property type="match status" value="1"/>
</dbReference>
<keyword evidence="6" id="KW-1185">Reference proteome</keyword>
<dbReference type="PANTHER" id="PTHR43792:SF8">
    <property type="entry name" value="[RIBOSOMAL PROTEIN US5]-ALANINE N-ACETYLTRANSFERASE"/>
    <property type="match status" value="1"/>
</dbReference>
<dbReference type="Proteomes" id="UP001595699">
    <property type="component" value="Unassembled WGS sequence"/>
</dbReference>
<evidence type="ECO:0000256" key="2">
    <source>
        <dbReference type="ARBA" id="ARBA00023315"/>
    </source>
</evidence>
<comment type="similarity">
    <text evidence="3">Belongs to the acetyltransferase family. RimJ subfamily.</text>
</comment>
<reference evidence="6" key="1">
    <citation type="journal article" date="2019" name="Int. J. Syst. Evol. Microbiol.">
        <title>The Global Catalogue of Microorganisms (GCM) 10K type strain sequencing project: providing services to taxonomists for standard genome sequencing and annotation.</title>
        <authorList>
            <consortium name="The Broad Institute Genomics Platform"/>
            <consortium name="The Broad Institute Genome Sequencing Center for Infectious Disease"/>
            <person name="Wu L."/>
            <person name="Ma J."/>
        </authorList>
    </citation>
    <scope>NUCLEOTIDE SEQUENCE [LARGE SCALE GENOMIC DNA]</scope>
    <source>
        <strain evidence="6">CGMCC 4.7241</strain>
    </source>
</reference>
<feature type="domain" description="N-acetyltransferase" evidence="4">
    <location>
        <begin position="2"/>
        <end position="160"/>
    </location>
</feature>
<organism evidence="5 6">
    <name type="scientific">Tenggerimyces flavus</name>
    <dbReference type="NCBI Taxonomy" id="1708749"/>
    <lineage>
        <taxon>Bacteria</taxon>
        <taxon>Bacillati</taxon>
        <taxon>Actinomycetota</taxon>
        <taxon>Actinomycetes</taxon>
        <taxon>Propionibacteriales</taxon>
        <taxon>Nocardioidaceae</taxon>
        <taxon>Tenggerimyces</taxon>
    </lineage>
</organism>
<evidence type="ECO:0000313" key="5">
    <source>
        <dbReference type="EMBL" id="MFC3762108.1"/>
    </source>
</evidence>
<gene>
    <name evidence="5" type="ORF">ACFOUW_14800</name>
</gene>
<dbReference type="Gene3D" id="3.40.630.30">
    <property type="match status" value="1"/>
</dbReference>
<protein>
    <submittedName>
        <fullName evidence="5">GNAT family N-acetyltransferase</fullName>
        <ecNumber evidence="5">2.3.-.-</ecNumber>
    </submittedName>
</protein>